<dbReference type="PANTHER" id="PTHR43140">
    <property type="entry name" value="TYPE-1 RESTRICTION ENZYME ECOKI SPECIFICITY PROTEIN"/>
    <property type="match status" value="1"/>
</dbReference>
<evidence type="ECO:0000256" key="1">
    <source>
        <dbReference type="ARBA" id="ARBA00010923"/>
    </source>
</evidence>
<reference evidence="5 6" key="1">
    <citation type="submission" date="2018-08" db="EMBL/GenBank/DDBJ databases">
        <title>A genome reference for cultivated species of the human gut microbiota.</title>
        <authorList>
            <person name="Zou Y."/>
            <person name="Xue W."/>
            <person name="Luo G."/>
        </authorList>
    </citation>
    <scope>NUCLEOTIDE SEQUENCE [LARGE SCALE GENOMIC DNA]</scope>
    <source>
        <strain evidence="5 6">AM36-9BH</strain>
    </source>
</reference>
<evidence type="ECO:0000259" key="4">
    <source>
        <dbReference type="Pfam" id="PF01420"/>
    </source>
</evidence>
<dbReference type="InterPro" id="IPR051212">
    <property type="entry name" value="Type-I_RE_S_subunit"/>
</dbReference>
<dbReference type="Pfam" id="PF01420">
    <property type="entry name" value="Methylase_S"/>
    <property type="match status" value="2"/>
</dbReference>
<dbReference type="GO" id="GO:0003677">
    <property type="term" value="F:DNA binding"/>
    <property type="evidence" value="ECO:0007669"/>
    <property type="project" value="UniProtKB-KW"/>
</dbReference>
<evidence type="ECO:0000256" key="3">
    <source>
        <dbReference type="ARBA" id="ARBA00023125"/>
    </source>
</evidence>
<dbReference type="Gene3D" id="3.90.220.20">
    <property type="entry name" value="DNA methylase specificity domains"/>
    <property type="match status" value="2"/>
</dbReference>
<keyword evidence="5" id="KW-0540">Nuclease</keyword>
<dbReference type="CDD" id="cd17278">
    <property type="entry name" value="RMtype1_S_LdeBORF1052P-TRD2-CR2"/>
    <property type="match status" value="1"/>
</dbReference>
<dbReference type="GO" id="GO:0004519">
    <property type="term" value="F:endonuclease activity"/>
    <property type="evidence" value="ECO:0007669"/>
    <property type="project" value="UniProtKB-KW"/>
</dbReference>
<dbReference type="EMBL" id="QSHQ01000051">
    <property type="protein sequence ID" value="RHC25335.1"/>
    <property type="molecule type" value="Genomic_DNA"/>
</dbReference>
<dbReference type="GO" id="GO:0009307">
    <property type="term" value="P:DNA restriction-modification system"/>
    <property type="evidence" value="ECO:0007669"/>
    <property type="project" value="UniProtKB-KW"/>
</dbReference>
<feature type="domain" description="Type I restriction modification DNA specificity" evidence="4">
    <location>
        <begin position="72"/>
        <end position="255"/>
    </location>
</feature>
<protein>
    <submittedName>
        <fullName evidence="5">Restriction endonuclease subunit S</fullName>
    </submittedName>
</protein>
<proteinExistence type="inferred from homology"/>
<dbReference type="InterPro" id="IPR000055">
    <property type="entry name" value="Restrct_endonuc_typeI_TRD"/>
</dbReference>
<keyword evidence="5" id="KW-0378">Hydrolase</keyword>
<comment type="caution">
    <text evidence="5">The sequence shown here is derived from an EMBL/GenBank/DDBJ whole genome shotgun (WGS) entry which is preliminary data.</text>
</comment>
<sequence length="480" mass="54437">MDTKALRQKILDLAIHGKLVPQDPNDEPASVLLERIKAEKERLIKEGKIKRSKKSAKTSDTPHYENVPFEVPSSWVWCRLDDIVSFQGGYAYKSNTYVNQSDWQVIRIGNVKNDNLILDIQPVFVEDVIGKTTEKYLLKKDDILFTMTGTKGKRDYFYTAKVPSIKKNLLLNQRVGCLRCFSSEINIDFLCLVLKGEYVLDAIFSTETGNVSQGNIGSESTLNLNIAIPPLTEQHRIVVEIEKWFALIDQIEQGKSDLQSTIKQTKSKILDLAIHGKLVPQDPNDEPASELLKRINPNFTPCDNGHYPAGWQQTILGELFNHNTGKALNSVNRDGVMKDYLTTSNVYWNKFDFTVIKQMSFKESELDKCTVTKGDLLVCEGGDIGRSAIWNYDYDICIQNHIHRLRPKIDLCVPFYYYTLAYLKENNLIGGKGIGLLGLSSNALHKIEIPLPPLAEQQRIVQKIKKLFSVLDNIQKALEV</sequence>
<gene>
    <name evidence="5" type="ORF">DW853_16080</name>
</gene>
<evidence type="ECO:0000313" key="6">
    <source>
        <dbReference type="Proteomes" id="UP000285305"/>
    </source>
</evidence>
<keyword evidence="2" id="KW-0680">Restriction system</keyword>
<organism evidence="5 6">
    <name type="scientific">Bacteroides stercoris</name>
    <dbReference type="NCBI Taxonomy" id="46506"/>
    <lineage>
        <taxon>Bacteria</taxon>
        <taxon>Pseudomonadati</taxon>
        <taxon>Bacteroidota</taxon>
        <taxon>Bacteroidia</taxon>
        <taxon>Bacteroidales</taxon>
        <taxon>Bacteroidaceae</taxon>
        <taxon>Bacteroides</taxon>
    </lineage>
</organism>
<accession>A0A413ZL12</accession>
<keyword evidence="3" id="KW-0238">DNA-binding</keyword>
<name>A0A413ZL12_BACSE</name>
<dbReference type="PANTHER" id="PTHR43140:SF1">
    <property type="entry name" value="TYPE I RESTRICTION ENZYME ECOKI SPECIFICITY SUBUNIT"/>
    <property type="match status" value="1"/>
</dbReference>
<evidence type="ECO:0000256" key="2">
    <source>
        <dbReference type="ARBA" id="ARBA00022747"/>
    </source>
</evidence>
<dbReference type="Proteomes" id="UP000285305">
    <property type="component" value="Unassembled WGS sequence"/>
</dbReference>
<dbReference type="SUPFAM" id="SSF116734">
    <property type="entry name" value="DNA methylase specificity domain"/>
    <property type="match status" value="2"/>
</dbReference>
<dbReference type="AlphaFoldDB" id="A0A413ZL12"/>
<dbReference type="RefSeq" id="WP_117719740.1">
    <property type="nucleotide sequence ID" value="NZ_QSHQ01000051.1"/>
</dbReference>
<keyword evidence="5" id="KW-0255">Endonuclease</keyword>
<dbReference type="InterPro" id="IPR044946">
    <property type="entry name" value="Restrct_endonuc_typeI_TRD_sf"/>
</dbReference>
<evidence type="ECO:0000313" key="5">
    <source>
        <dbReference type="EMBL" id="RHC25335.1"/>
    </source>
</evidence>
<comment type="similarity">
    <text evidence="1">Belongs to the type-I restriction system S methylase family.</text>
</comment>
<feature type="domain" description="Type I restriction modification DNA specificity" evidence="4">
    <location>
        <begin position="308"/>
        <end position="474"/>
    </location>
</feature>